<sequence length="159" mass="18169">MNEQTLTVRIRAMHSDDYEAVFEVARALANWFTAPDQLMIAADLARYEGLVAEIDERVVGFAIYHPIMPDIMALAWIGVAPSHQQHGIGSQLLDAVERIAHARGYQTLEVRTIAPEVPAPHFEATRRFYLRRGFKVWRREEHVFGIQRHALVLVKQLGK</sequence>
<evidence type="ECO:0000256" key="2">
    <source>
        <dbReference type="ARBA" id="ARBA00023315"/>
    </source>
</evidence>
<dbReference type="PANTHER" id="PTHR43877">
    <property type="entry name" value="AMINOALKYLPHOSPHONATE N-ACETYLTRANSFERASE-RELATED-RELATED"/>
    <property type="match status" value="1"/>
</dbReference>
<dbReference type="InterPro" id="IPR000182">
    <property type="entry name" value="GNAT_dom"/>
</dbReference>
<accession>A0A0M9UBG5</accession>
<proteinExistence type="predicted"/>
<dbReference type="InterPro" id="IPR016181">
    <property type="entry name" value="Acyl_CoA_acyltransferase"/>
</dbReference>
<dbReference type="SUPFAM" id="SSF55729">
    <property type="entry name" value="Acyl-CoA N-acyltransferases (Nat)"/>
    <property type="match status" value="1"/>
</dbReference>
<name>A0A0M9UBG5_9CHLR</name>
<dbReference type="EMBL" id="BBZA01000015">
    <property type="protein sequence ID" value="GAP61848.1"/>
    <property type="molecule type" value="Genomic_DNA"/>
</dbReference>
<evidence type="ECO:0000313" key="4">
    <source>
        <dbReference type="EMBL" id="GAP61848.1"/>
    </source>
</evidence>
<evidence type="ECO:0000259" key="3">
    <source>
        <dbReference type="PROSITE" id="PS51186"/>
    </source>
</evidence>
<reference evidence="5" key="2">
    <citation type="submission" date="2015-08" db="EMBL/GenBank/DDBJ databases">
        <title>Draft Genome Sequence of a Heterotrophic Facultative Anaerobic Bacterium Ardenticatena maritima Strain 110S.</title>
        <authorList>
            <person name="Kawaichi S."/>
            <person name="Yoshida T."/>
            <person name="Sako Y."/>
            <person name="Nakamura R."/>
        </authorList>
    </citation>
    <scope>NUCLEOTIDE SEQUENCE [LARGE SCALE GENOMIC DNA]</scope>
    <source>
        <strain evidence="5">110S</strain>
    </source>
</reference>
<dbReference type="RefSeq" id="WP_054491783.1">
    <property type="nucleotide sequence ID" value="NZ_BBZA01000015.1"/>
</dbReference>
<dbReference type="Proteomes" id="UP000037784">
    <property type="component" value="Unassembled WGS sequence"/>
</dbReference>
<evidence type="ECO:0000313" key="5">
    <source>
        <dbReference type="Proteomes" id="UP000037784"/>
    </source>
</evidence>
<gene>
    <name evidence="4" type="ORF">ARMA_0271</name>
</gene>
<dbReference type="Gene3D" id="3.40.630.30">
    <property type="match status" value="1"/>
</dbReference>
<keyword evidence="2" id="KW-0012">Acyltransferase</keyword>
<dbReference type="InterPro" id="IPR050832">
    <property type="entry name" value="Bact_Acetyltransf"/>
</dbReference>
<dbReference type="OrthoDB" id="9783470at2"/>
<comment type="caution">
    <text evidence="4">The sequence shown here is derived from an EMBL/GenBank/DDBJ whole genome shotgun (WGS) entry which is preliminary data.</text>
</comment>
<keyword evidence="5" id="KW-1185">Reference proteome</keyword>
<protein>
    <recommendedName>
        <fullName evidence="3">N-acetyltransferase domain-containing protein</fullName>
    </recommendedName>
</protein>
<feature type="domain" description="N-acetyltransferase" evidence="3">
    <location>
        <begin position="8"/>
        <end position="158"/>
    </location>
</feature>
<organism evidence="4 5">
    <name type="scientific">Ardenticatena maritima</name>
    <dbReference type="NCBI Taxonomy" id="872965"/>
    <lineage>
        <taxon>Bacteria</taxon>
        <taxon>Bacillati</taxon>
        <taxon>Chloroflexota</taxon>
        <taxon>Ardenticatenia</taxon>
        <taxon>Ardenticatenales</taxon>
        <taxon>Ardenticatenaceae</taxon>
        <taxon>Ardenticatena</taxon>
    </lineage>
</organism>
<dbReference type="CDD" id="cd04301">
    <property type="entry name" value="NAT_SF"/>
    <property type="match status" value="1"/>
</dbReference>
<evidence type="ECO:0000256" key="1">
    <source>
        <dbReference type="ARBA" id="ARBA00022679"/>
    </source>
</evidence>
<reference evidence="4 5" key="1">
    <citation type="journal article" date="2015" name="Genome Announc.">
        <title>Draft Genome Sequence of a Heterotrophic Facultative Anaerobic Thermophilic Bacterium, Ardenticatena maritima Strain 110ST.</title>
        <authorList>
            <person name="Kawaichi S."/>
            <person name="Yoshida T."/>
            <person name="Sako Y."/>
            <person name="Nakamura R."/>
        </authorList>
    </citation>
    <scope>NUCLEOTIDE SEQUENCE [LARGE SCALE GENOMIC DNA]</scope>
    <source>
        <strain evidence="4 5">110S</strain>
    </source>
</reference>
<dbReference type="Pfam" id="PF00583">
    <property type="entry name" value="Acetyltransf_1"/>
    <property type="match status" value="1"/>
</dbReference>
<keyword evidence="1" id="KW-0808">Transferase</keyword>
<dbReference type="InParanoid" id="A0A0M9UBG5"/>
<dbReference type="PROSITE" id="PS51186">
    <property type="entry name" value="GNAT"/>
    <property type="match status" value="1"/>
</dbReference>
<dbReference type="GO" id="GO:0016747">
    <property type="term" value="F:acyltransferase activity, transferring groups other than amino-acyl groups"/>
    <property type="evidence" value="ECO:0007669"/>
    <property type="project" value="InterPro"/>
</dbReference>
<dbReference type="AlphaFoldDB" id="A0A0M9UBG5"/>